<dbReference type="Proteomes" id="UP000026962">
    <property type="component" value="Chromosome 1"/>
</dbReference>
<accession>A0A0E0JH66</accession>
<evidence type="ECO:0000313" key="2">
    <source>
        <dbReference type="EnsemblPlants" id="OPUNC01G11410.1"/>
    </source>
</evidence>
<feature type="region of interest" description="Disordered" evidence="1">
    <location>
        <begin position="271"/>
        <end position="292"/>
    </location>
</feature>
<evidence type="ECO:0000256" key="1">
    <source>
        <dbReference type="SAM" id="MobiDB-lite"/>
    </source>
</evidence>
<feature type="region of interest" description="Disordered" evidence="1">
    <location>
        <begin position="55"/>
        <end position="79"/>
    </location>
</feature>
<dbReference type="Gramene" id="OPUNC01G11410.1">
    <property type="protein sequence ID" value="OPUNC01G11410.1"/>
    <property type="gene ID" value="OPUNC01G11410"/>
</dbReference>
<proteinExistence type="predicted"/>
<dbReference type="InterPro" id="IPR022146">
    <property type="entry name" value="DUF3678"/>
</dbReference>
<reference evidence="2" key="1">
    <citation type="submission" date="2015-04" db="UniProtKB">
        <authorList>
            <consortium name="EnsemblPlants"/>
        </authorList>
    </citation>
    <scope>IDENTIFICATION</scope>
</reference>
<feature type="region of interest" description="Disordered" evidence="1">
    <location>
        <begin position="115"/>
        <end position="198"/>
    </location>
</feature>
<feature type="compositionally biased region" description="Low complexity" evidence="1">
    <location>
        <begin position="189"/>
        <end position="198"/>
    </location>
</feature>
<organism evidence="2">
    <name type="scientific">Oryza punctata</name>
    <name type="common">Red rice</name>
    <dbReference type="NCBI Taxonomy" id="4537"/>
    <lineage>
        <taxon>Eukaryota</taxon>
        <taxon>Viridiplantae</taxon>
        <taxon>Streptophyta</taxon>
        <taxon>Embryophyta</taxon>
        <taxon>Tracheophyta</taxon>
        <taxon>Spermatophyta</taxon>
        <taxon>Magnoliopsida</taxon>
        <taxon>Liliopsida</taxon>
        <taxon>Poales</taxon>
        <taxon>Poaceae</taxon>
        <taxon>BOP clade</taxon>
        <taxon>Oryzoideae</taxon>
        <taxon>Oryzeae</taxon>
        <taxon>Oryzinae</taxon>
        <taxon>Oryza</taxon>
    </lineage>
</organism>
<dbReference type="EnsemblPlants" id="OPUNC01G11410.1">
    <property type="protein sequence ID" value="OPUNC01G11410.1"/>
    <property type="gene ID" value="OPUNC01G11410"/>
</dbReference>
<dbReference type="HOGENOM" id="CLU_603249_0_0_1"/>
<name>A0A0E0JH66_ORYPU</name>
<reference evidence="2" key="2">
    <citation type="submission" date="2018-05" db="EMBL/GenBank/DDBJ databases">
        <title>OpunRS2 (Oryza punctata Reference Sequence Version 2).</title>
        <authorList>
            <person name="Zhang J."/>
            <person name="Kudrna D."/>
            <person name="Lee S."/>
            <person name="Talag J."/>
            <person name="Welchert J."/>
            <person name="Wing R.A."/>
        </authorList>
    </citation>
    <scope>NUCLEOTIDE SEQUENCE [LARGE SCALE GENOMIC DNA]</scope>
</reference>
<keyword evidence="3" id="KW-1185">Reference proteome</keyword>
<feature type="compositionally biased region" description="Pro residues" evidence="1">
    <location>
        <begin position="177"/>
        <end position="188"/>
    </location>
</feature>
<feature type="compositionally biased region" description="Low complexity" evidence="1">
    <location>
        <begin position="59"/>
        <end position="74"/>
    </location>
</feature>
<protein>
    <submittedName>
        <fullName evidence="2">Uncharacterized protein</fullName>
    </submittedName>
</protein>
<dbReference type="Pfam" id="PF12435">
    <property type="entry name" value="DUF3678"/>
    <property type="match status" value="1"/>
</dbReference>
<evidence type="ECO:0000313" key="3">
    <source>
        <dbReference type="Proteomes" id="UP000026962"/>
    </source>
</evidence>
<feature type="region of interest" description="Disordered" evidence="1">
    <location>
        <begin position="220"/>
        <end position="257"/>
    </location>
</feature>
<sequence>MSLEWPFFAGSLKLPPGQQQLLSNLRKQIWNQVARANLLGKIAYWGQKNDATSIGGVGSPKSSSKQQQPQVSGPLHWSASPPRGLLVTGVVDFCSSSASPPALRVAAARPAFREPAHCRFGPPSTGSPPPTPVSRLRPLPQPGALRRHRRPRSTASPPHGGLTAATAANAHLRLHPRGPPVRPPPSPAPSSSSPAGVPIRLRCRRGHEALPTVSAAAWGSAAGSSSTPITHPAAGIRVPTSVPSGARRRRLLPPHAASPGTGAQLLFAASAGAAAAGETDPRGPPPPPTSRSPRTLAWLSLVVDLCSASLAIDLLLSFHLVHLRLDHPFKRPATTTPTTNHYRAHVYAIKLQLPLCRPLGLQCLRLLPVVHTSTGCCSAERCPTQHGFSVDELFAVASTSSHTYVVSSGHNVAPLVVFITIRASTTSSSTPVIVSHSGFSSSTSSIAIASPGYH</sequence>
<dbReference type="AlphaFoldDB" id="A0A0E0JH66"/>